<proteinExistence type="inferred from homology"/>
<protein>
    <submittedName>
        <fullName evidence="6">Transcriptional regulator</fullName>
    </submittedName>
</protein>
<dbReference type="PIRSF" id="PIRSF000390">
    <property type="entry name" value="PLP_StrS"/>
    <property type="match status" value="1"/>
</dbReference>
<dbReference type="Gene3D" id="3.90.1150.10">
    <property type="entry name" value="Aspartate Aminotransferase, domain 1"/>
    <property type="match status" value="1"/>
</dbReference>
<dbReference type="GO" id="GO:0030170">
    <property type="term" value="F:pyridoxal phosphate binding"/>
    <property type="evidence" value="ECO:0007669"/>
    <property type="project" value="UniProtKB-ARBA"/>
</dbReference>
<keyword evidence="1 4" id="KW-0663">Pyridoxal phosphate</keyword>
<dbReference type="InterPro" id="IPR000653">
    <property type="entry name" value="DegT/StrS_aminotransferase"/>
</dbReference>
<evidence type="ECO:0000256" key="2">
    <source>
        <dbReference type="ARBA" id="ARBA00037999"/>
    </source>
</evidence>
<dbReference type="PANTHER" id="PTHR30244">
    <property type="entry name" value="TRANSAMINASE"/>
    <property type="match status" value="1"/>
</dbReference>
<evidence type="ECO:0000256" key="3">
    <source>
        <dbReference type="PIRSR" id="PIRSR000390-1"/>
    </source>
</evidence>
<organism evidence="6 7">
    <name type="scientific">Myroides marinus</name>
    <dbReference type="NCBI Taxonomy" id="703342"/>
    <lineage>
        <taxon>Bacteria</taxon>
        <taxon>Pseudomonadati</taxon>
        <taxon>Bacteroidota</taxon>
        <taxon>Flavobacteriia</taxon>
        <taxon>Flavobacteriales</taxon>
        <taxon>Flavobacteriaceae</taxon>
        <taxon>Myroides</taxon>
    </lineage>
</organism>
<sequence>MHKIQMVDLQRQYEQIKSEIDKGIEDVIKTSTFINGPAVKEFTENLTIYTGVKHVIPCANGTDALQIALMALGLKPGDEVITPSFTFIATVEVVALLGLTPVFVDVDKDTFTINTASLEQAITDKTKAIIPVHLYGQCSNMDAILTVANKHNIAVIEDNAQSIGGSYINESGSRKTGTMGIVSCISFFPSKNLGAYGDAGVILTNDDTLAHTMQKICNHGSERRYYHEIVGVNSRLDSIQAAVLNVKLKYLDKYCDKRREVAAFYNEVFSSNPHIITPYEPEYSHHVYHQYTMILEGVNRDEVHAELANIGIPSMIYYPVPCHKQEMFKELKAREYSLPNTEYLTARVLSLPIHTELTEEELVFITNGVSEVINKLTHR</sequence>
<dbReference type="PANTHER" id="PTHR30244:SF42">
    <property type="entry name" value="UDP-2-ACETAMIDO-2-DEOXY-3-OXO-D-GLUCURONATE AMINOTRANSFERASE"/>
    <property type="match status" value="1"/>
</dbReference>
<feature type="modified residue" description="N6-(pyridoxal phosphate)lysine" evidence="4">
    <location>
        <position position="191"/>
    </location>
</feature>
<dbReference type="SUPFAM" id="SSF53383">
    <property type="entry name" value="PLP-dependent transferases"/>
    <property type="match status" value="1"/>
</dbReference>
<dbReference type="Pfam" id="PF01041">
    <property type="entry name" value="DegT_DnrJ_EryC1"/>
    <property type="match status" value="1"/>
</dbReference>
<reference evidence="6 7" key="1">
    <citation type="submission" date="2016-01" db="EMBL/GenBank/DDBJ databases">
        <title>Whole genome sequencing of Myroides marinus L41.</title>
        <authorList>
            <person name="Hong K.W."/>
        </authorList>
    </citation>
    <scope>NUCLEOTIDE SEQUENCE [LARGE SCALE GENOMIC DNA]</scope>
    <source>
        <strain evidence="6 7">L41</strain>
    </source>
</reference>
<feature type="active site" description="Proton acceptor" evidence="3">
    <location>
        <position position="191"/>
    </location>
</feature>
<dbReference type="InterPro" id="IPR015424">
    <property type="entry name" value="PyrdxlP-dep_Trfase"/>
</dbReference>
<comment type="caution">
    <text evidence="6">The sequence shown here is derived from an EMBL/GenBank/DDBJ whole genome shotgun (WGS) entry which is preliminary data.</text>
</comment>
<keyword evidence="7" id="KW-1185">Reference proteome</keyword>
<accession>A0A163X2B1</accession>
<gene>
    <name evidence="6" type="ORF">AV926_14810</name>
</gene>
<comment type="similarity">
    <text evidence="2 5">Belongs to the DegT/DnrJ/EryC1 family.</text>
</comment>
<evidence type="ECO:0000256" key="5">
    <source>
        <dbReference type="RuleBase" id="RU004508"/>
    </source>
</evidence>
<dbReference type="InterPro" id="IPR015422">
    <property type="entry name" value="PyrdxlP-dep_Trfase_small"/>
</dbReference>
<dbReference type="EMBL" id="LQNU01000073">
    <property type="protein sequence ID" value="KZE77197.1"/>
    <property type="molecule type" value="Genomic_DNA"/>
</dbReference>
<dbReference type="GO" id="GO:0008483">
    <property type="term" value="F:transaminase activity"/>
    <property type="evidence" value="ECO:0007669"/>
    <property type="project" value="TreeGrafter"/>
</dbReference>
<name>A0A163X2B1_9FLAO</name>
<dbReference type="FunFam" id="3.40.640.10:FF:000089">
    <property type="entry name" value="Aminotransferase, DegT/DnrJ/EryC1/StrS family"/>
    <property type="match status" value="1"/>
</dbReference>
<dbReference type="CDD" id="cd00616">
    <property type="entry name" value="AHBA_syn"/>
    <property type="match status" value="1"/>
</dbReference>
<evidence type="ECO:0000313" key="7">
    <source>
        <dbReference type="Proteomes" id="UP000076630"/>
    </source>
</evidence>
<evidence type="ECO:0000256" key="1">
    <source>
        <dbReference type="ARBA" id="ARBA00022898"/>
    </source>
</evidence>
<dbReference type="Proteomes" id="UP000076630">
    <property type="component" value="Unassembled WGS sequence"/>
</dbReference>
<evidence type="ECO:0000313" key="6">
    <source>
        <dbReference type="EMBL" id="KZE77197.1"/>
    </source>
</evidence>
<dbReference type="GO" id="GO:0000271">
    <property type="term" value="P:polysaccharide biosynthetic process"/>
    <property type="evidence" value="ECO:0007669"/>
    <property type="project" value="TreeGrafter"/>
</dbReference>
<dbReference type="Gene3D" id="3.40.640.10">
    <property type="entry name" value="Type I PLP-dependent aspartate aminotransferase-like (Major domain)"/>
    <property type="match status" value="1"/>
</dbReference>
<dbReference type="AlphaFoldDB" id="A0A163X2B1"/>
<dbReference type="InterPro" id="IPR015421">
    <property type="entry name" value="PyrdxlP-dep_Trfase_major"/>
</dbReference>
<dbReference type="RefSeq" id="WP_038987155.1">
    <property type="nucleotide sequence ID" value="NZ_JWJO01000042.1"/>
</dbReference>
<evidence type="ECO:0000256" key="4">
    <source>
        <dbReference type="PIRSR" id="PIRSR000390-2"/>
    </source>
</evidence>